<organism evidence="4">
    <name type="scientific">Spathaspora passalidarum (strain NRRL Y-27907 / 11-Y1)</name>
    <dbReference type="NCBI Taxonomy" id="619300"/>
    <lineage>
        <taxon>Eukaryota</taxon>
        <taxon>Fungi</taxon>
        <taxon>Dikarya</taxon>
        <taxon>Ascomycota</taxon>
        <taxon>Saccharomycotina</taxon>
        <taxon>Pichiomycetes</taxon>
        <taxon>Debaryomycetaceae</taxon>
        <taxon>Spathaspora</taxon>
    </lineage>
</organism>
<proteinExistence type="predicted"/>
<dbReference type="EMBL" id="GL996500">
    <property type="protein sequence ID" value="EGW33758.1"/>
    <property type="molecule type" value="Genomic_DNA"/>
</dbReference>
<dbReference type="AlphaFoldDB" id="G3AIU7"/>
<dbReference type="HOGENOM" id="CLU_026579_0_0_1"/>
<evidence type="ECO:0000256" key="2">
    <source>
        <dbReference type="SAM" id="MobiDB-lite"/>
    </source>
</evidence>
<dbReference type="KEGG" id="spaa:SPAPADRAFT_70038"/>
<dbReference type="InterPro" id="IPR021006">
    <property type="entry name" value="Hda2/3"/>
</dbReference>
<dbReference type="PRINTS" id="PR02093">
    <property type="entry name" value="HDA1SUBUNIT3"/>
</dbReference>
<dbReference type="OMA" id="INYSGDY"/>
<evidence type="ECO:0000313" key="4">
    <source>
        <dbReference type="Proteomes" id="UP000000709"/>
    </source>
</evidence>
<dbReference type="OrthoDB" id="3647690at2759"/>
<dbReference type="STRING" id="619300.G3AIU7"/>
<dbReference type="Pfam" id="PF11496">
    <property type="entry name" value="HDA2-3"/>
    <property type="match status" value="1"/>
</dbReference>
<dbReference type="GO" id="GO:0070823">
    <property type="term" value="C:HDA1 complex"/>
    <property type="evidence" value="ECO:0007669"/>
    <property type="project" value="InterPro"/>
</dbReference>
<dbReference type="InParanoid" id="G3AIU7"/>
<gene>
    <name evidence="3" type="ORF">SPAPADRAFT_70038</name>
</gene>
<feature type="compositionally biased region" description="Polar residues" evidence="2">
    <location>
        <begin position="178"/>
        <end position="190"/>
    </location>
</feature>
<dbReference type="RefSeq" id="XP_007373342.1">
    <property type="nucleotide sequence ID" value="XM_007373280.1"/>
</dbReference>
<dbReference type="FunCoup" id="G3AIU7">
    <property type="interactions" value="59"/>
</dbReference>
<keyword evidence="1" id="KW-0175">Coiled coil</keyword>
<dbReference type="InterPro" id="IPR038609">
    <property type="entry name" value="HDA1_su2/3_sf"/>
</dbReference>
<reference evidence="3 4" key="1">
    <citation type="journal article" date="2011" name="Proc. Natl. Acad. Sci. U.S.A.">
        <title>Comparative genomics of xylose-fermenting fungi for enhanced biofuel production.</title>
        <authorList>
            <person name="Wohlbach D.J."/>
            <person name="Kuo A."/>
            <person name="Sato T.K."/>
            <person name="Potts K.M."/>
            <person name="Salamov A.A."/>
            <person name="LaButti K.M."/>
            <person name="Sun H."/>
            <person name="Clum A."/>
            <person name="Pangilinan J.L."/>
            <person name="Lindquist E.A."/>
            <person name="Lucas S."/>
            <person name="Lapidus A."/>
            <person name="Jin M."/>
            <person name="Gunawan C."/>
            <person name="Balan V."/>
            <person name="Dale B.E."/>
            <person name="Jeffries T.W."/>
            <person name="Zinkel R."/>
            <person name="Barry K.W."/>
            <person name="Grigoriev I.V."/>
            <person name="Gasch A.P."/>
        </authorList>
    </citation>
    <scope>NUCLEOTIDE SEQUENCE [LARGE SCALE GENOMIC DNA]</scope>
    <source>
        <strain evidence="4">NRRL Y-27907 / 11-Y1</strain>
    </source>
</reference>
<dbReference type="eggNOG" id="ENOG502QT9V">
    <property type="taxonomic scope" value="Eukaryota"/>
</dbReference>
<evidence type="ECO:0008006" key="5">
    <source>
        <dbReference type="Google" id="ProtNLM"/>
    </source>
</evidence>
<evidence type="ECO:0000256" key="1">
    <source>
        <dbReference type="SAM" id="Coils"/>
    </source>
</evidence>
<dbReference type="Proteomes" id="UP000000709">
    <property type="component" value="Unassembled WGS sequence"/>
</dbReference>
<sequence>MNLLKILDGTPEPSIIDLDLGEINYSGDYELPTPMYEFQKELTDQIVSLHYPDILKYCEANDTRDLIVKSLEICIENCMLVCTHPYLLINHYMPKNLSMKEMPNKLAETSGKFNVLRDLMNVIISNTKQRPKHIGIVMNNNGKFFDLVEALLLGCNGNKIVKRYVGNNVQRESKKASRNSGTPMDMSGSPTTIHLLPGDGKIQRDQDRLGLVKFDALIVFDGYVDTDSEFFQQIRTQNRRGECIIVRLVPMKTIEHCKLYYKNNAGDDDYIYKLISSIVCLRDHIGTLQPDVFPIYNQKLTYLSHKFFDDVFKSSARIADFPAWPLPALPRIPKFNAIDVERSLLTEVHFHYTPYDSTEFINEDPEKPRTGSRPSFYETRRLESAYITNPLKNSFTQLSGIYAGTGEEHASATNTSILTHKLILQMNEAFLSLDRAEEEVQSYEKYNEEENQERKIGRREREMRITVSKIFNDVDHAQSRINSASKWTIKKAEQAESVKDEIRVADEKISNFITDNKIDNEQTRQYIQNQLEIWDLQTKVKTLIAKIQSKNEEKNFISNEYQQCLESIKNSETEIENQKTKIQDSKRKYSELLEAEEHEMENFHAKKKDLINQIKEERLQNESLKFKLNNAFKFLKDTSHLKKRKGRGSTPIK</sequence>
<keyword evidence="4" id="KW-1185">Reference proteome</keyword>
<dbReference type="GeneID" id="18875301"/>
<accession>G3AIU7</accession>
<protein>
    <recommendedName>
        <fullName evidence="5">HDA1 complex subunit 3</fullName>
    </recommendedName>
</protein>
<dbReference type="InterPro" id="IPR026216">
    <property type="entry name" value="HDA3"/>
</dbReference>
<feature type="coiled-coil region" evidence="1">
    <location>
        <begin position="426"/>
        <end position="453"/>
    </location>
</feature>
<feature type="region of interest" description="Disordered" evidence="2">
    <location>
        <begin position="171"/>
        <end position="190"/>
    </location>
</feature>
<feature type="coiled-coil region" evidence="1">
    <location>
        <begin position="561"/>
        <end position="627"/>
    </location>
</feature>
<dbReference type="Gene3D" id="3.40.50.12360">
    <property type="match status" value="1"/>
</dbReference>
<evidence type="ECO:0000313" key="3">
    <source>
        <dbReference type="EMBL" id="EGW33758.1"/>
    </source>
</evidence>
<name>G3AIU7_SPAPN</name>